<keyword evidence="1" id="KW-1133">Transmembrane helix</keyword>
<evidence type="ECO:0000313" key="4">
    <source>
        <dbReference type="Proteomes" id="UP001144313"/>
    </source>
</evidence>
<dbReference type="PANTHER" id="PTHR33741:SF1">
    <property type="entry name" value="HPP FAMILY PROTEIN, EXPRESSED"/>
    <property type="match status" value="1"/>
</dbReference>
<reference evidence="3" key="1">
    <citation type="submission" date="2022-12" db="EMBL/GenBank/DDBJ databases">
        <title>Reference genome sequencing for broad-spectrum identification of bacterial and archaeal isolates by mass spectrometry.</title>
        <authorList>
            <person name="Sekiguchi Y."/>
            <person name="Tourlousse D.M."/>
        </authorList>
    </citation>
    <scope>NUCLEOTIDE SEQUENCE</scope>
    <source>
        <strain evidence="3">LLR39Z86</strain>
    </source>
</reference>
<evidence type="ECO:0000313" key="3">
    <source>
        <dbReference type="EMBL" id="GLI40501.1"/>
    </source>
</evidence>
<evidence type="ECO:0000259" key="2">
    <source>
        <dbReference type="Pfam" id="PF04982"/>
    </source>
</evidence>
<keyword evidence="4" id="KW-1185">Reference proteome</keyword>
<feature type="transmembrane region" description="Helical" evidence="1">
    <location>
        <begin position="40"/>
        <end position="57"/>
    </location>
</feature>
<gene>
    <name evidence="3" type="ORF">GALLR39Z86_03510</name>
</gene>
<evidence type="ECO:0000256" key="1">
    <source>
        <dbReference type="SAM" id="Phobius"/>
    </source>
</evidence>
<feature type="transmembrane region" description="Helical" evidence="1">
    <location>
        <begin position="12"/>
        <end position="34"/>
    </location>
</feature>
<keyword evidence="1" id="KW-0472">Membrane</keyword>
<dbReference type="Pfam" id="PF04982">
    <property type="entry name" value="TM_HPP"/>
    <property type="match status" value="1"/>
</dbReference>
<feature type="domain" description="HPP transmembrane region" evidence="2">
    <location>
        <begin position="11"/>
        <end position="159"/>
    </location>
</feature>
<dbReference type="Proteomes" id="UP001144313">
    <property type="component" value="Unassembled WGS sequence"/>
</dbReference>
<keyword evidence="1" id="KW-0812">Transmembrane</keyword>
<comment type="caution">
    <text evidence="3">The sequence shown here is derived from an EMBL/GenBank/DDBJ whole genome shotgun (WGS) entry which is preliminary data.</text>
</comment>
<dbReference type="PANTHER" id="PTHR33741">
    <property type="entry name" value="TRANSMEMBRANE PROTEIN DDB_G0269096-RELATED"/>
    <property type="match status" value="1"/>
</dbReference>
<feature type="transmembrane region" description="Helical" evidence="1">
    <location>
        <begin position="69"/>
        <end position="97"/>
    </location>
</feature>
<organism evidence="3 4">
    <name type="scientific">Glycomyces algeriensis</name>
    <dbReference type="NCBI Taxonomy" id="256037"/>
    <lineage>
        <taxon>Bacteria</taxon>
        <taxon>Bacillati</taxon>
        <taxon>Actinomycetota</taxon>
        <taxon>Actinomycetes</taxon>
        <taxon>Glycomycetales</taxon>
        <taxon>Glycomycetaceae</taxon>
        <taxon>Glycomyces</taxon>
    </lineage>
</organism>
<name>A0A9W6LFE3_9ACTN</name>
<protein>
    <recommendedName>
        <fullName evidence="2">HPP transmembrane region domain-containing protein</fullName>
    </recommendedName>
</protein>
<dbReference type="InterPro" id="IPR058581">
    <property type="entry name" value="TM_HPP"/>
</dbReference>
<dbReference type="InterPro" id="IPR007065">
    <property type="entry name" value="HPP"/>
</dbReference>
<proteinExistence type="predicted"/>
<dbReference type="EMBL" id="BSDT01000001">
    <property type="protein sequence ID" value="GLI40501.1"/>
    <property type="molecule type" value="Genomic_DNA"/>
</dbReference>
<feature type="transmembrane region" description="Helical" evidence="1">
    <location>
        <begin position="128"/>
        <end position="149"/>
    </location>
</feature>
<sequence length="163" mass="16523">MNPPLKTQTTTASWTKVVVPTIAGLVGLLALAALQATTGTAVFALPWVAAVGIIAIAPKAPFAQPRAMLLGQLSAGVVGLAAVAIMGPSIWTAAIAAGLTTAPMLLLKAPHPPATATAALIGATGPSVWFLLDPILLASAATVLVGWALGRVLPAHRYPTQWW</sequence>
<accession>A0A9W6LFE3</accession>
<dbReference type="AlphaFoldDB" id="A0A9W6LFE3"/>